<dbReference type="GeneID" id="83177136"/>
<keyword evidence="6 8" id="KW-0408">Iron</keyword>
<evidence type="ECO:0000313" key="11">
    <source>
        <dbReference type="Proteomes" id="UP001150904"/>
    </source>
</evidence>
<dbReference type="GO" id="GO:0005506">
    <property type="term" value="F:iron ion binding"/>
    <property type="evidence" value="ECO:0007669"/>
    <property type="project" value="InterPro"/>
</dbReference>
<organism evidence="10 11">
    <name type="scientific">Penicillium cinerascens</name>
    <dbReference type="NCBI Taxonomy" id="70096"/>
    <lineage>
        <taxon>Eukaryota</taxon>
        <taxon>Fungi</taxon>
        <taxon>Dikarya</taxon>
        <taxon>Ascomycota</taxon>
        <taxon>Pezizomycotina</taxon>
        <taxon>Eurotiomycetes</taxon>
        <taxon>Eurotiomycetidae</taxon>
        <taxon>Eurotiales</taxon>
        <taxon>Aspergillaceae</taxon>
        <taxon>Penicillium</taxon>
    </lineage>
</organism>
<accession>A0A9W9TBE8</accession>
<evidence type="ECO:0000256" key="7">
    <source>
        <dbReference type="ARBA" id="ARBA00023033"/>
    </source>
</evidence>
<protein>
    <submittedName>
        <fullName evidence="10">Uncharacterized protein</fullName>
    </submittedName>
</protein>
<dbReference type="RefSeq" id="XP_058312179.1">
    <property type="nucleotide sequence ID" value="XM_058449835.1"/>
</dbReference>
<evidence type="ECO:0000256" key="8">
    <source>
        <dbReference type="PIRSR" id="PIRSR602401-1"/>
    </source>
</evidence>
<comment type="cofactor">
    <cofactor evidence="1 8">
        <name>heme</name>
        <dbReference type="ChEBI" id="CHEBI:30413"/>
    </cofactor>
</comment>
<evidence type="ECO:0000256" key="4">
    <source>
        <dbReference type="ARBA" id="ARBA00022723"/>
    </source>
</evidence>
<evidence type="ECO:0000256" key="1">
    <source>
        <dbReference type="ARBA" id="ARBA00001971"/>
    </source>
</evidence>
<sequence length="184" mass="21184">MAVYGYGKTTDNHCAAENLNRVAFGLRDELLTVISTGDDTIGIANTVTLFNIYNNREIHDRLLEELRTVMPTPDAHVPYTQLEKLPYLNETLFEEPRKFDPERWLQGPEVTAERAKFLVPFSRGSRSCLGINLAYMEMYMAIAYIVRRFELDLVGTSAEDMQWDDMVVPQFHGEFLALTKRRVD</sequence>
<keyword evidence="4 8" id="KW-0479">Metal-binding</keyword>
<dbReference type="Pfam" id="PF00067">
    <property type="entry name" value="p450"/>
    <property type="match status" value="1"/>
</dbReference>
<dbReference type="GO" id="GO:0004497">
    <property type="term" value="F:monooxygenase activity"/>
    <property type="evidence" value="ECO:0007669"/>
    <property type="project" value="UniProtKB-KW"/>
</dbReference>
<dbReference type="InterPro" id="IPR036396">
    <property type="entry name" value="Cyt_P450_sf"/>
</dbReference>
<evidence type="ECO:0000256" key="3">
    <source>
        <dbReference type="ARBA" id="ARBA00022617"/>
    </source>
</evidence>
<dbReference type="GO" id="GO:0016705">
    <property type="term" value="F:oxidoreductase activity, acting on paired donors, with incorporation or reduction of molecular oxygen"/>
    <property type="evidence" value="ECO:0007669"/>
    <property type="project" value="InterPro"/>
</dbReference>
<dbReference type="InterPro" id="IPR017972">
    <property type="entry name" value="Cyt_P450_CS"/>
</dbReference>
<gene>
    <name evidence="10" type="ORF">N7498_002773</name>
</gene>
<dbReference type="AlphaFoldDB" id="A0A9W9TBE8"/>
<keyword evidence="3 8" id="KW-0349">Heme</keyword>
<evidence type="ECO:0000313" key="10">
    <source>
        <dbReference type="EMBL" id="KAJ5216366.1"/>
    </source>
</evidence>
<evidence type="ECO:0000256" key="2">
    <source>
        <dbReference type="ARBA" id="ARBA00010617"/>
    </source>
</evidence>
<dbReference type="Proteomes" id="UP001150904">
    <property type="component" value="Unassembled WGS sequence"/>
</dbReference>
<keyword evidence="7 9" id="KW-0503">Monooxygenase</keyword>
<feature type="binding site" description="axial binding residue" evidence="8">
    <location>
        <position position="128"/>
    </location>
    <ligand>
        <name>heme</name>
        <dbReference type="ChEBI" id="CHEBI:30413"/>
    </ligand>
    <ligandPart>
        <name>Fe</name>
        <dbReference type="ChEBI" id="CHEBI:18248"/>
    </ligandPart>
</feature>
<dbReference type="PANTHER" id="PTHR24305:SF210">
    <property type="entry name" value="CYTOCHROME P450 MONOOXYGENASE ASQL-RELATED"/>
    <property type="match status" value="1"/>
</dbReference>
<dbReference type="GO" id="GO:0043386">
    <property type="term" value="P:mycotoxin biosynthetic process"/>
    <property type="evidence" value="ECO:0007669"/>
    <property type="project" value="UniProtKB-ARBA"/>
</dbReference>
<dbReference type="SUPFAM" id="SSF48264">
    <property type="entry name" value="Cytochrome P450"/>
    <property type="match status" value="1"/>
</dbReference>
<proteinExistence type="inferred from homology"/>
<reference evidence="10" key="2">
    <citation type="journal article" date="2023" name="IMA Fungus">
        <title>Comparative genomic study of the Penicillium genus elucidates a diverse pangenome and 15 lateral gene transfer events.</title>
        <authorList>
            <person name="Petersen C."/>
            <person name="Sorensen T."/>
            <person name="Nielsen M.R."/>
            <person name="Sondergaard T.E."/>
            <person name="Sorensen J.L."/>
            <person name="Fitzpatrick D.A."/>
            <person name="Frisvad J.C."/>
            <person name="Nielsen K.L."/>
        </authorList>
    </citation>
    <scope>NUCLEOTIDE SEQUENCE</scope>
    <source>
        <strain evidence="10">IBT 15544</strain>
    </source>
</reference>
<keyword evidence="11" id="KW-1185">Reference proteome</keyword>
<evidence type="ECO:0000256" key="9">
    <source>
        <dbReference type="RuleBase" id="RU000461"/>
    </source>
</evidence>
<keyword evidence="5 9" id="KW-0560">Oxidoreductase</keyword>
<dbReference type="InterPro" id="IPR001128">
    <property type="entry name" value="Cyt_P450"/>
</dbReference>
<dbReference type="PRINTS" id="PR00463">
    <property type="entry name" value="EP450I"/>
</dbReference>
<dbReference type="OrthoDB" id="3945418at2759"/>
<dbReference type="GO" id="GO:0020037">
    <property type="term" value="F:heme binding"/>
    <property type="evidence" value="ECO:0007669"/>
    <property type="project" value="InterPro"/>
</dbReference>
<evidence type="ECO:0000256" key="5">
    <source>
        <dbReference type="ARBA" id="ARBA00023002"/>
    </source>
</evidence>
<dbReference type="PANTHER" id="PTHR24305">
    <property type="entry name" value="CYTOCHROME P450"/>
    <property type="match status" value="1"/>
</dbReference>
<dbReference type="InterPro" id="IPR002401">
    <property type="entry name" value="Cyt_P450_E_grp-I"/>
</dbReference>
<dbReference type="EMBL" id="JAPQKR010000005">
    <property type="protein sequence ID" value="KAJ5216366.1"/>
    <property type="molecule type" value="Genomic_DNA"/>
</dbReference>
<evidence type="ECO:0000256" key="6">
    <source>
        <dbReference type="ARBA" id="ARBA00023004"/>
    </source>
</evidence>
<comment type="similarity">
    <text evidence="2 9">Belongs to the cytochrome P450 family.</text>
</comment>
<reference evidence="10" key="1">
    <citation type="submission" date="2022-12" db="EMBL/GenBank/DDBJ databases">
        <authorList>
            <person name="Petersen C."/>
        </authorList>
    </citation>
    <scope>NUCLEOTIDE SEQUENCE</scope>
    <source>
        <strain evidence="10">IBT 15544</strain>
    </source>
</reference>
<dbReference type="InterPro" id="IPR050121">
    <property type="entry name" value="Cytochrome_P450_monoxygenase"/>
</dbReference>
<dbReference type="Gene3D" id="1.10.630.10">
    <property type="entry name" value="Cytochrome P450"/>
    <property type="match status" value="2"/>
</dbReference>
<comment type="caution">
    <text evidence="10">The sequence shown here is derived from an EMBL/GenBank/DDBJ whole genome shotgun (WGS) entry which is preliminary data.</text>
</comment>
<name>A0A9W9TBE8_9EURO</name>
<dbReference type="PROSITE" id="PS00086">
    <property type="entry name" value="CYTOCHROME_P450"/>
    <property type="match status" value="1"/>
</dbReference>